<accession>A0ABV1GY60</accession>
<keyword evidence="3" id="KW-1185">Reference proteome</keyword>
<comment type="caution">
    <text evidence="2">The sequence shown here is derived from an EMBL/GenBank/DDBJ whole genome shotgun (WGS) entry which is preliminary data.</text>
</comment>
<protein>
    <submittedName>
        <fullName evidence="2">DUF4998 domain-containing protein</fullName>
    </submittedName>
</protein>
<dbReference type="EMBL" id="JBBMFL010000011">
    <property type="protein sequence ID" value="MEQ2545346.1"/>
    <property type="molecule type" value="Genomic_DNA"/>
</dbReference>
<reference evidence="2 3" key="1">
    <citation type="submission" date="2024-03" db="EMBL/GenBank/DDBJ databases">
        <title>Human intestinal bacterial collection.</title>
        <authorList>
            <person name="Pauvert C."/>
            <person name="Hitch T.C.A."/>
            <person name="Clavel T."/>
        </authorList>
    </citation>
    <scope>NUCLEOTIDE SEQUENCE [LARGE SCALE GENOMIC DNA]</scope>
    <source>
        <strain evidence="2 3">CLA-KB-H122</strain>
    </source>
</reference>
<sequence>MKKIIKLAAAVSVVLCGACTDMFHTVQGYLDEGEYLYASKIDSLKALSGDERALITGLLMYGYDTKKCVIRWQPGDGEVVIPIERQEPVEKFEYSITGLTDGYYTFEVTTFDDENTPSLVQTLDVRVYGDVYRNTLRARSVDKAEQDDENVVVSLTGVLQDSYKSVIVYRDKAGVEQRRDIAVTDMSVTLEDWESEGAYVIETYYRPNETAVDLFMVKSEIFYFPKYERIAMVPKEGFVPVVLDNDLALTAWGGNLAHAFNGVINDNDFAHSWGGWENGPAWFTFDMGKSAVLQAFRLNGNTADSRAFSNGYMKQWEVWGRNDAPSQDGSWEGWTKLMDCQSVKPSGLPVGQLSEEDRTRVAEGETFLFPKGVPEVRYIRFKVNDVWNTAEGRFLTFTELTFWEYLPQE</sequence>
<dbReference type="Pfam" id="PF16389">
    <property type="entry name" value="DUF4998"/>
    <property type="match status" value="1"/>
</dbReference>
<dbReference type="PROSITE" id="PS50022">
    <property type="entry name" value="FA58C_3"/>
    <property type="match status" value="1"/>
</dbReference>
<name>A0ABV1GY60_9BACT</name>
<gene>
    <name evidence="2" type="ORF">WMO46_10370</name>
</gene>
<evidence type="ECO:0000313" key="3">
    <source>
        <dbReference type="Proteomes" id="UP001460202"/>
    </source>
</evidence>
<dbReference type="Proteomes" id="UP001460202">
    <property type="component" value="Unassembled WGS sequence"/>
</dbReference>
<evidence type="ECO:0000313" key="2">
    <source>
        <dbReference type="EMBL" id="MEQ2545346.1"/>
    </source>
</evidence>
<organism evidence="2 3">
    <name type="scientific">Alistipes intestinihominis</name>
    <dbReference type="NCBI Taxonomy" id="3133172"/>
    <lineage>
        <taxon>Bacteria</taxon>
        <taxon>Pseudomonadati</taxon>
        <taxon>Bacteroidota</taxon>
        <taxon>Bacteroidia</taxon>
        <taxon>Bacteroidales</taxon>
        <taxon>Rikenellaceae</taxon>
        <taxon>Alistipes</taxon>
    </lineage>
</organism>
<dbReference type="GeneID" id="78179348"/>
<proteinExistence type="predicted"/>
<dbReference type="RefSeq" id="WP_026076247.1">
    <property type="nucleotide sequence ID" value="NZ_JBBMFL010000011.1"/>
</dbReference>
<dbReference type="Pfam" id="PF16391">
    <property type="entry name" value="DUF5000"/>
    <property type="match status" value="1"/>
</dbReference>
<dbReference type="InterPro" id="IPR008979">
    <property type="entry name" value="Galactose-bd-like_sf"/>
</dbReference>
<dbReference type="SUPFAM" id="SSF49785">
    <property type="entry name" value="Galactose-binding domain-like"/>
    <property type="match status" value="1"/>
</dbReference>
<dbReference type="Gene3D" id="2.60.120.260">
    <property type="entry name" value="Galactose-binding domain-like"/>
    <property type="match status" value="1"/>
</dbReference>
<dbReference type="InterPro" id="IPR032164">
    <property type="entry name" value="DUF5000"/>
</dbReference>
<dbReference type="InterPro" id="IPR000421">
    <property type="entry name" value="FA58C"/>
</dbReference>
<feature type="domain" description="F5/8 type C" evidence="1">
    <location>
        <begin position="231"/>
        <end position="381"/>
    </location>
</feature>
<evidence type="ECO:0000259" key="1">
    <source>
        <dbReference type="PROSITE" id="PS50022"/>
    </source>
</evidence>